<accession>A0ABT5JLD5</accession>
<evidence type="ECO:0000259" key="2">
    <source>
        <dbReference type="Pfam" id="PF00817"/>
    </source>
</evidence>
<dbReference type="Pfam" id="PF00817">
    <property type="entry name" value="IMS"/>
    <property type="match status" value="1"/>
</dbReference>
<evidence type="ECO:0000259" key="3">
    <source>
        <dbReference type="Pfam" id="PF20114"/>
    </source>
</evidence>
<proteinExistence type="predicted"/>
<dbReference type="Pfam" id="PF20114">
    <property type="entry name" value="DUF6504"/>
    <property type="match status" value="1"/>
</dbReference>
<dbReference type="PANTHER" id="PTHR35369">
    <property type="entry name" value="BLR3025 PROTEIN-RELATED"/>
    <property type="match status" value="1"/>
</dbReference>
<organism evidence="4 5">
    <name type="scientific">Erythrobacter fulvus</name>
    <dbReference type="NCBI Taxonomy" id="2987523"/>
    <lineage>
        <taxon>Bacteria</taxon>
        <taxon>Pseudomonadati</taxon>
        <taxon>Pseudomonadota</taxon>
        <taxon>Alphaproteobacteria</taxon>
        <taxon>Sphingomonadales</taxon>
        <taxon>Erythrobacteraceae</taxon>
        <taxon>Erythrobacter/Porphyrobacter group</taxon>
        <taxon>Erythrobacter</taxon>
    </lineage>
</organism>
<dbReference type="InterPro" id="IPR001126">
    <property type="entry name" value="UmuC"/>
</dbReference>
<name>A0ABT5JLD5_9SPHN</name>
<comment type="caution">
    <text evidence="4">The sequence shown here is derived from an EMBL/GenBank/DDBJ whole genome shotgun (WGS) entry which is preliminary data.</text>
</comment>
<reference evidence="4 5" key="1">
    <citation type="submission" date="2022-10" db="EMBL/GenBank/DDBJ databases">
        <title>Erythrobacter sp. sf7 Genome sequencing.</title>
        <authorList>
            <person name="Park S."/>
        </authorList>
    </citation>
    <scope>NUCLEOTIDE SEQUENCE [LARGE SCALE GENOMIC DNA]</scope>
    <source>
        <strain evidence="5">sf7</strain>
    </source>
</reference>
<keyword evidence="1" id="KW-0227">DNA damage</keyword>
<feature type="domain" description="DUF6504" evidence="3">
    <location>
        <begin position="449"/>
        <end position="523"/>
    </location>
</feature>
<dbReference type="PANTHER" id="PTHR35369:SF2">
    <property type="entry name" value="BLR3025 PROTEIN"/>
    <property type="match status" value="1"/>
</dbReference>
<evidence type="ECO:0000313" key="5">
    <source>
        <dbReference type="Proteomes" id="UP001216558"/>
    </source>
</evidence>
<feature type="domain" description="UmuC" evidence="2">
    <location>
        <begin position="37"/>
        <end position="156"/>
    </location>
</feature>
<sequence>MKRRILAIWFARLSVDRWRLALAPEQRDVADKAPTALIAETAHGPRIAAANQAGLAAGARPGMLLADARALCPQLATAPSDPAGDLAALEKLALWAQRWGPWSALDPPDGVLVDVTGVAHLFGGEQALLADVARAFARRGLTVRAALASTAGAAWALAHYGLPAAILAPQDDPLRLLGGLPVAALRLDDDVLAVLRRLGIKRLGELAGVSGSADDPAGEAAARDALRRRFRNRRSPAANPLLRLDQLLGRVPEPLLPVIAQAIPMVQRRLMEPIRHRSLLDRVVEDLAFDMVRTLEARGEGARRLELALWRVDGEVLWRRIELAAATREVTHMLRLFAARLDDVEAGFGIEMVQLRASWSEPLALSQADLDAAAERHGTSLAACIDRLAVRLGSGAVTRPVPRASHIPERAQGWQPPLDPVAPVQGSLAFHARPLKLLDRPEPIAVLYASPDGYPQRFRWRGAVREVVRVDGPERISPEWWRERSSVRLRDYYRIEDAAGGRYWIYRQGIAGDGRGGVPDWFLQGLFA</sequence>
<dbReference type="InterPro" id="IPR050356">
    <property type="entry name" value="SulA_CellDiv_inhibitor"/>
</dbReference>
<evidence type="ECO:0000313" key="4">
    <source>
        <dbReference type="EMBL" id="MDC8753165.1"/>
    </source>
</evidence>
<dbReference type="SUPFAM" id="SSF56672">
    <property type="entry name" value="DNA/RNA polymerases"/>
    <property type="match status" value="1"/>
</dbReference>
<gene>
    <name evidence="4" type="ORF">OIK40_00750</name>
</gene>
<dbReference type="Proteomes" id="UP001216558">
    <property type="component" value="Unassembled WGS sequence"/>
</dbReference>
<keyword evidence="5" id="KW-1185">Reference proteome</keyword>
<dbReference type="EMBL" id="JAQQXQ010000001">
    <property type="protein sequence ID" value="MDC8753165.1"/>
    <property type="molecule type" value="Genomic_DNA"/>
</dbReference>
<dbReference type="InterPro" id="IPR045443">
    <property type="entry name" value="DUF6504"/>
</dbReference>
<dbReference type="CDD" id="cd03468">
    <property type="entry name" value="PolY_like"/>
    <property type="match status" value="1"/>
</dbReference>
<evidence type="ECO:0000256" key="1">
    <source>
        <dbReference type="ARBA" id="ARBA00022763"/>
    </source>
</evidence>
<dbReference type="InterPro" id="IPR043502">
    <property type="entry name" value="DNA/RNA_pol_sf"/>
</dbReference>
<protein>
    <submittedName>
        <fullName evidence="4">DNA polymerase Y family protein</fullName>
    </submittedName>
</protein>